<dbReference type="OrthoDB" id="10383240at2759"/>
<dbReference type="VEuPathDB" id="AmoebaDB:NfTy_057110"/>
<dbReference type="GeneID" id="68109932"/>
<sequence length="378" mass="43535">MIKVAHVKIPILDEGDGVTRNAQFEELKDKEIMSFLTYKYTIHRSTKPDDYGAVMSTFDDYPYFGTFRIYETWEISLKDSLLYFYSPSHLYNEKLNRDYFTVECVLGIVTIQEFIFNLKFQSQFEEAKPGTSIDKRKKRSFYTLLDPGSDTPHLIRKHLPALDFVCSYLDESSGIMITQYTTVIDIGSSGAFVVSYYSNCASRNREVYEKFMEQSSFVKTENLPWTDIELFDGIELKIPFGFKVGSESGIVFLFSPIQQCYQDVICDNFMIQLLVTDSSLVKVATSIQNQFREKKQLELVEDLELIDLELGSTLIYGYRFEVKFVEEIKGSVNTRNVSQLVVVFNGVDVGQKFVFTYTSTTGLPCRSLFLQMIETFSS</sequence>
<keyword evidence="2" id="KW-1185">Reference proteome</keyword>
<protein>
    <submittedName>
        <fullName evidence="1">Uncharacterized protein</fullName>
    </submittedName>
</protein>
<reference evidence="1 2" key="1">
    <citation type="journal article" date="2019" name="Sci. Rep.">
        <title>Nanopore sequencing improves the draft genome of the human pathogenic amoeba Naegleria fowleri.</title>
        <authorList>
            <person name="Liechti N."/>
            <person name="Schurch N."/>
            <person name="Bruggmann R."/>
            <person name="Wittwer M."/>
        </authorList>
    </citation>
    <scope>NUCLEOTIDE SEQUENCE [LARGE SCALE GENOMIC DNA]</scope>
    <source>
        <strain evidence="1 2">ATCC 30894</strain>
    </source>
</reference>
<proteinExistence type="predicted"/>
<dbReference type="VEuPathDB" id="AmoebaDB:NF0061760"/>
<dbReference type="RefSeq" id="XP_044562912.1">
    <property type="nucleotide sequence ID" value="XM_044705939.1"/>
</dbReference>
<evidence type="ECO:0000313" key="2">
    <source>
        <dbReference type="Proteomes" id="UP000444721"/>
    </source>
</evidence>
<comment type="caution">
    <text evidence="1">The sequence shown here is derived from an EMBL/GenBank/DDBJ whole genome shotgun (WGS) entry which is preliminary data.</text>
</comment>
<organism evidence="1 2">
    <name type="scientific">Naegleria fowleri</name>
    <name type="common">Brain eating amoeba</name>
    <dbReference type="NCBI Taxonomy" id="5763"/>
    <lineage>
        <taxon>Eukaryota</taxon>
        <taxon>Discoba</taxon>
        <taxon>Heterolobosea</taxon>
        <taxon>Tetramitia</taxon>
        <taxon>Eutetramitia</taxon>
        <taxon>Vahlkampfiidae</taxon>
        <taxon>Naegleria</taxon>
    </lineage>
</organism>
<dbReference type="Proteomes" id="UP000444721">
    <property type="component" value="Unassembled WGS sequence"/>
</dbReference>
<dbReference type="VEuPathDB" id="AmoebaDB:FDP41_002714"/>
<dbReference type="AlphaFoldDB" id="A0A6A5BZ18"/>
<accession>A0A6A5BZ18</accession>
<dbReference type="EMBL" id="VFQX01000030">
    <property type="protein sequence ID" value="KAF0978199.1"/>
    <property type="molecule type" value="Genomic_DNA"/>
</dbReference>
<gene>
    <name evidence="1" type="ORF">FDP41_002714</name>
</gene>
<evidence type="ECO:0000313" key="1">
    <source>
        <dbReference type="EMBL" id="KAF0978199.1"/>
    </source>
</evidence>
<name>A0A6A5BZ18_NAEFO</name>